<feature type="transmembrane region" description="Helical" evidence="9">
    <location>
        <begin position="39"/>
        <end position="63"/>
    </location>
</feature>
<keyword evidence="12" id="KW-1185">Reference proteome</keyword>
<dbReference type="SUPFAM" id="SSF56219">
    <property type="entry name" value="DNase I-like"/>
    <property type="match status" value="1"/>
</dbReference>
<dbReference type="Pfam" id="PF03372">
    <property type="entry name" value="Exo_endo_phos"/>
    <property type="match status" value="1"/>
</dbReference>
<feature type="transmembrane region" description="Helical" evidence="9">
    <location>
        <begin position="15"/>
        <end position="33"/>
    </location>
</feature>
<feature type="domain" description="Endonuclease/exonuclease/phosphatase" evidence="10">
    <location>
        <begin position="108"/>
        <end position="343"/>
    </location>
</feature>
<keyword evidence="4" id="KW-0479">Metal-binding</keyword>
<dbReference type="Gene3D" id="3.60.10.10">
    <property type="entry name" value="Endonuclease/exonuclease/phosphatase"/>
    <property type="match status" value="1"/>
</dbReference>
<dbReference type="PANTHER" id="PTHR15822">
    <property type="entry name" value="TRAF AND TNF RECEPTOR-ASSOCIATED PROTEIN"/>
    <property type="match status" value="1"/>
</dbReference>
<evidence type="ECO:0000256" key="6">
    <source>
        <dbReference type="ARBA" id="ARBA00022801"/>
    </source>
</evidence>
<keyword evidence="6" id="KW-0378">Hydrolase</keyword>
<keyword evidence="7" id="KW-0460">Magnesium</keyword>
<comment type="caution">
    <text evidence="11">The sequence shown here is derived from an EMBL/GenBank/DDBJ whole genome shotgun (WGS) entry which is preliminary data.</text>
</comment>
<accession>A0A6V8MCV2</accession>
<sequence length="355" mass="39747">MSPVVRASTIMTKPAFATCLLYAVFLCLTTWQYKAGLDLTWYGALVLYQPRLFWCLPGLVLVLLLYREPLLAVLPVLCVVWVLVPYMGLHWQTSLRQAVPGTQKIRVLTWNIDYGGYDKLAPLEIRDHLKLENPDVVLFQDAGGILKGPLGRHFDTLGWQARSFGQYVVASRYPVGDLEVRPIPFDNAMHTCVRTVVQVAGHPVVFYNVHLQTPRSRLAALLKTRNPRRLPLAMRGMERDMRGRFGQALLLKDYLGKEPGNAVLVGDLNVPDASSSADMLREAGVHDAFSESGCGYGFTFGHSLVEKWLGPYSFSWLRLDHIFLGPQVRALSCWVGASLASDHRPVVADLSFVWP</sequence>
<evidence type="ECO:0000256" key="3">
    <source>
        <dbReference type="ARBA" id="ARBA00022722"/>
    </source>
</evidence>
<evidence type="ECO:0000313" key="12">
    <source>
        <dbReference type="Proteomes" id="UP000556026"/>
    </source>
</evidence>
<dbReference type="GO" id="GO:0006281">
    <property type="term" value="P:DNA repair"/>
    <property type="evidence" value="ECO:0007669"/>
    <property type="project" value="UniProtKB-KW"/>
</dbReference>
<dbReference type="EMBL" id="BLXX01000001">
    <property type="protein sequence ID" value="GFO57766.1"/>
    <property type="molecule type" value="Genomic_DNA"/>
</dbReference>
<keyword evidence="3" id="KW-0540">Nuclease</keyword>
<feature type="transmembrane region" description="Helical" evidence="9">
    <location>
        <begin position="70"/>
        <end position="89"/>
    </location>
</feature>
<keyword evidence="9" id="KW-0812">Transmembrane</keyword>
<evidence type="ECO:0000256" key="5">
    <source>
        <dbReference type="ARBA" id="ARBA00022763"/>
    </source>
</evidence>
<dbReference type="AlphaFoldDB" id="A0A6V8MCV2"/>
<evidence type="ECO:0000256" key="4">
    <source>
        <dbReference type="ARBA" id="ARBA00022723"/>
    </source>
</evidence>
<proteinExistence type="predicted"/>
<evidence type="ECO:0000256" key="2">
    <source>
        <dbReference type="ARBA" id="ARBA00001946"/>
    </source>
</evidence>
<comment type="cofactor">
    <cofactor evidence="2">
        <name>Mg(2+)</name>
        <dbReference type="ChEBI" id="CHEBI:18420"/>
    </cofactor>
</comment>
<comment type="cofactor">
    <cofactor evidence="1">
        <name>Mn(2+)</name>
        <dbReference type="ChEBI" id="CHEBI:29035"/>
    </cofactor>
</comment>
<keyword evidence="9" id="KW-1133">Transmembrane helix</keyword>
<evidence type="ECO:0000313" key="11">
    <source>
        <dbReference type="EMBL" id="GFO57766.1"/>
    </source>
</evidence>
<dbReference type="InterPro" id="IPR036691">
    <property type="entry name" value="Endo/exonu/phosph_ase_sf"/>
</dbReference>
<evidence type="ECO:0000256" key="8">
    <source>
        <dbReference type="ARBA" id="ARBA00023204"/>
    </source>
</evidence>
<dbReference type="GO" id="GO:0016787">
    <property type="term" value="F:hydrolase activity"/>
    <property type="evidence" value="ECO:0007669"/>
    <property type="project" value="UniProtKB-KW"/>
</dbReference>
<dbReference type="PANTHER" id="PTHR15822:SF4">
    <property type="entry name" value="TYROSYL-DNA PHOSPHODIESTERASE 2"/>
    <property type="match status" value="1"/>
</dbReference>
<evidence type="ECO:0000259" key="10">
    <source>
        <dbReference type="Pfam" id="PF03372"/>
    </source>
</evidence>
<evidence type="ECO:0000256" key="9">
    <source>
        <dbReference type="SAM" id="Phobius"/>
    </source>
</evidence>
<gene>
    <name evidence="11" type="ORF">GMST_00910</name>
</gene>
<evidence type="ECO:0000256" key="7">
    <source>
        <dbReference type="ARBA" id="ARBA00022842"/>
    </source>
</evidence>
<organism evidence="11 12">
    <name type="scientific">Geomonas silvestris</name>
    <dbReference type="NCBI Taxonomy" id="2740184"/>
    <lineage>
        <taxon>Bacteria</taxon>
        <taxon>Pseudomonadati</taxon>
        <taxon>Thermodesulfobacteriota</taxon>
        <taxon>Desulfuromonadia</taxon>
        <taxon>Geobacterales</taxon>
        <taxon>Geobacteraceae</taxon>
        <taxon>Geomonas</taxon>
    </lineage>
</organism>
<reference evidence="12" key="1">
    <citation type="submission" date="2020-06" db="EMBL/GenBank/DDBJ databases">
        <title>Draft genomic sequence of Geomonas sp. Red330.</title>
        <authorList>
            <person name="Itoh H."/>
            <person name="Zhenxing X."/>
            <person name="Ushijima N."/>
            <person name="Masuda Y."/>
            <person name="Shiratori Y."/>
            <person name="Senoo K."/>
        </authorList>
    </citation>
    <scope>NUCLEOTIDE SEQUENCE [LARGE SCALE GENOMIC DNA]</scope>
    <source>
        <strain evidence="12">Red330</strain>
    </source>
</reference>
<protein>
    <recommendedName>
        <fullName evidence="10">Endonuclease/exonuclease/phosphatase domain-containing protein</fullName>
    </recommendedName>
</protein>
<dbReference type="GO" id="GO:0046872">
    <property type="term" value="F:metal ion binding"/>
    <property type="evidence" value="ECO:0007669"/>
    <property type="project" value="UniProtKB-KW"/>
</dbReference>
<dbReference type="Proteomes" id="UP000556026">
    <property type="component" value="Unassembled WGS sequence"/>
</dbReference>
<keyword evidence="8" id="KW-0234">DNA repair</keyword>
<dbReference type="InterPro" id="IPR005135">
    <property type="entry name" value="Endo/exonuclease/phosphatase"/>
</dbReference>
<dbReference type="GO" id="GO:0004518">
    <property type="term" value="F:nuclease activity"/>
    <property type="evidence" value="ECO:0007669"/>
    <property type="project" value="UniProtKB-KW"/>
</dbReference>
<keyword evidence="9" id="KW-0472">Membrane</keyword>
<name>A0A6V8MCV2_9BACT</name>
<dbReference type="InterPro" id="IPR051547">
    <property type="entry name" value="TDP2-like"/>
</dbReference>
<keyword evidence="5" id="KW-0227">DNA damage</keyword>
<evidence type="ECO:0000256" key="1">
    <source>
        <dbReference type="ARBA" id="ARBA00001936"/>
    </source>
</evidence>